<name>A0A7I8KMI1_SPIIN</name>
<dbReference type="InterPro" id="IPR051339">
    <property type="entry name" value="DnaJ_subfamily_B"/>
</dbReference>
<dbReference type="OrthoDB" id="550424at2759"/>
<protein>
    <recommendedName>
        <fullName evidence="3">J domain-containing protein</fullName>
    </recommendedName>
</protein>
<dbReference type="GO" id="GO:0051082">
    <property type="term" value="F:unfolded protein binding"/>
    <property type="evidence" value="ECO:0007669"/>
    <property type="project" value="InterPro"/>
</dbReference>
<evidence type="ECO:0000313" key="5">
    <source>
        <dbReference type="Proteomes" id="UP000663760"/>
    </source>
</evidence>
<feature type="domain" description="J" evidence="3">
    <location>
        <begin position="4"/>
        <end position="70"/>
    </location>
</feature>
<dbReference type="FunFam" id="1.10.287.110:FF:000020">
    <property type="entry name" value="DnaJ subfamily B member 13"/>
    <property type="match status" value="1"/>
</dbReference>
<dbReference type="InterPro" id="IPR008971">
    <property type="entry name" value="HSP40/DnaJ_pept-bd"/>
</dbReference>
<dbReference type="PROSITE" id="PS50076">
    <property type="entry name" value="DNAJ_2"/>
    <property type="match status" value="1"/>
</dbReference>
<dbReference type="InterPro" id="IPR036869">
    <property type="entry name" value="J_dom_sf"/>
</dbReference>
<sequence length="347" mass="37794">MGVDYYKLLQAERGAKDEDLKKAYRKLAMKWHPDKNPSRKKEAEAKFKEISEAYEVLSDPQKRAIYDQYGEEGLKGQPPPSPGGGSSGFSSGNSAGFHFSPRSADEIFSEFFGFTNPFSGGGGTGEAGGSGGGARFSKGLFGEDIFGAFQGNGGGGGEASSYASSPRKGPPIERKLVCSLEDLYKGTTKKMKISRDVINSNGRPTSVEEILTIDIKPGWKKGTKITFPEKGNEQRNMIPSDIIFVIEERPHGIFKRDGNDLVVIQKVSLLEALTGYTVQLTSLDGRALTFPVSYIVGPDHEEVVRGEGMPIAKDPSRKGNLRIRFQIRFPTRLTQEQKAGIKSLLAS</sequence>
<dbReference type="GO" id="GO:0005783">
    <property type="term" value="C:endoplasmic reticulum"/>
    <property type="evidence" value="ECO:0007669"/>
    <property type="project" value="UniProtKB-ARBA"/>
</dbReference>
<evidence type="ECO:0000313" key="4">
    <source>
        <dbReference type="EMBL" id="CAA7398195.1"/>
    </source>
</evidence>
<dbReference type="GO" id="GO:0051087">
    <property type="term" value="F:protein-folding chaperone binding"/>
    <property type="evidence" value="ECO:0007669"/>
    <property type="project" value="TreeGrafter"/>
</dbReference>
<evidence type="ECO:0000259" key="3">
    <source>
        <dbReference type="PROSITE" id="PS50076"/>
    </source>
</evidence>
<dbReference type="AlphaFoldDB" id="A0A7I8KMI1"/>
<dbReference type="PANTHER" id="PTHR24078:SF532">
    <property type="entry name" value="J DOMAIN-CONTAINING PROTEIN"/>
    <property type="match status" value="1"/>
</dbReference>
<dbReference type="GO" id="GO:0006457">
    <property type="term" value="P:protein folding"/>
    <property type="evidence" value="ECO:0007669"/>
    <property type="project" value="InterPro"/>
</dbReference>
<dbReference type="InterPro" id="IPR018253">
    <property type="entry name" value="DnaJ_domain_CS"/>
</dbReference>
<dbReference type="InterPro" id="IPR002939">
    <property type="entry name" value="DnaJ_C"/>
</dbReference>
<dbReference type="Gene3D" id="1.10.287.110">
    <property type="entry name" value="DnaJ domain"/>
    <property type="match status" value="1"/>
</dbReference>
<dbReference type="FunFam" id="2.60.260.20:FF:000002">
    <property type="entry name" value="Dnaj homolog subfamily b member"/>
    <property type="match status" value="1"/>
</dbReference>
<dbReference type="SUPFAM" id="SSF49493">
    <property type="entry name" value="HSP40/DnaJ peptide-binding domain"/>
    <property type="match status" value="2"/>
</dbReference>
<dbReference type="EMBL" id="LR746269">
    <property type="protein sequence ID" value="CAA7398195.1"/>
    <property type="molecule type" value="Genomic_DNA"/>
</dbReference>
<accession>A0A7I8KMI1</accession>
<keyword evidence="5" id="KW-1185">Reference proteome</keyword>
<dbReference type="CDD" id="cd06257">
    <property type="entry name" value="DnaJ"/>
    <property type="match status" value="1"/>
</dbReference>
<dbReference type="CDD" id="cd10747">
    <property type="entry name" value="DnaJ_C"/>
    <property type="match status" value="1"/>
</dbReference>
<evidence type="ECO:0000256" key="1">
    <source>
        <dbReference type="ARBA" id="ARBA00023186"/>
    </source>
</evidence>
<dbReference type="InterPro" id="IPR001623">
    <property type="entry name" value="DnaJ_domain"/>
</dbReference>
<dbReference type="SUPFAM" id="SSF46565">
    <property type="entry name" value="Chaperone J-domain"/>
    <property type="match status" value="1"/>
</dbReference>
<proteinExistence type="predicted"/>
<dbReference type="PROSITE" id="PS00636">
    <property type="entry name" value="DNAJ_1"/>
    <property type="match status" value="1"/>
</dbReference>
<dbReference type="PANTHER" id="PTHR24078">
    <property type="entry name" value="DNAJ HOMOLOG SUBFAMILY C MEMBER"/>
    <property type="match status" value="1"/>
</dbReference>
<dbReference type="GO" id="GO:0005829">
    <property type="term" value="C:cytosol"/>
    <property type="evidence" value="ECO:0007669"/>
    <property type="project" value="TreeGrafter"/>
</dbReference>
<evidence type="ECO:0000256" key="2">
    <source>
        <dbReference type="SAM" id="MobiDB-lite"/>
    </source>
</evidence>
<dbReference type="Pfam" id="PF00226">
    <property type="entry name" value="DnaJ"/>
    <property type="match status" value="1"/>
</dbReference>
<feature type="region of interest" description="Disordered" evidence="2">
    <location>
        <begin position="71"/>
        <end position="94"/>
    </location>
</feature>
<organism evidence="4 5">
    <name type="scientific">Spirodela intermedia</name>
    <name type="common">Intermediate duckweed</name>
    <dbReference type="NCBI Taxonomy" id="51605"/>
    <lineage>
        <taxon>Eukaryota</taxon>
        <taxon>Viridiplantae</taxon>
        <taxon>Streptophyta</taxon>
        <taxon>Embryophyta</taxon>
        <taxon>Tracheophyta</taxon>
        <taxon>Spermatophyta</taxon>
        <taxon>Magnoliopsida</taxon>
        <taxon>Liliopsida</taxon>
        <taxon>Araceae</taxon>
        <taxon>Lemnoideae</taxon>
        <taxon>Spirodela</taxon>
    </lineage>
</organism>
<dbReference type="Pfam" id="PF01556">
    <property type="entry name" value="DnaJ_C"/>
    <property type="match status" value="1"/>
</dbReference>
<dbReference type="SMART" id="SM00271">
    <property type="entry name" value="DnaJ"/>
    <property type="match status" value="1"/>
</dbReference>
<dbReference type="Gene3D" id="2.60.260.20">
    <property type="entry name" value="Urease metallochaperone UreE, N-terminal domain"/>
    <property type="match status" value="2"/>
</dbReference>
<dbReference type="FunFam" id="2.60.260.20:FF:000006">
    <property type="entry name" value="DnaJ subfamily B member 13"/>
    <property type="match status" value="1"/>
</dbReference>
<reference evidence="4" key="1">
    <citation type="submission" date="2020-02" db="EMBL/GenBank/DDBJ databases">
        <authorList>
            <person name="Scholz U."/>
            <person name="Mascher M."/>
            <person name="Fiebig A."/>
        </authorList>
    </citation>
    <scope>NUCLEOTIDE SEQUENCE</scope>
</reference>
<dbReference type="Proteomes" id="UP000663760">
    <property type="component" value="Chromosome 6"/>
</dbReference>
<gene>
    <name evidence="4" type="ORF">SI8410_06008860</name>
</gene>
<keyword evidence="1" id="KW-0143">Chaperone</keyword>
<dbReference type="PRINTS" id="PR00625">
    <property type="entry name" value="JDOMAIN"/>
</dbReference>